<evidence type="ECO:0008006" key="3">
    <source>
        <dbReference type="Google" id="ProtNLM"/>
    </source>
</evidence>
<keyword evidence="2" id="KW-1185">Reference proteome</keyword>
<gene>
    <name evidence="1" type="ORF">GCM10010082_12750</name>
</gene>
<evidence type="ECO:0000313" key="2">
    <source>
        <dbReference type="Proteomes" id="UP000604243"/>
    </source>
</evidence>
<organism evidence="1 2">
    <name type="scientific">Kushneria pakistanensis</name>
    <dbReference type="NCBI Taxonomy" id="1508770"/>
    <lineage>
        <taxon>Bacteria</taxon>
        <taxon>Pseudomonadati</taxon>
        <taxon>Pseudomonadota</taxon>
        <taxon>Gammaproteobacteria</taxon>
        <taxon>Oceanospirillales</taxon>
        <taxon>Halomonadaceae</taxon>
        <taxon>Kushneria</taxon>
    </lineage>
</organism>
<name>A0ABQ3FFG0_9GAMM</name>
<reference evidence="2" key="1">
    <citation type="journal article" date="2019" name="Int. J. Syst. Evol. Microbiol.">
        <title>The Global Catalogue of Microorganisms (GCM) 10K type strain sequencing project: providing services to taxonomists for standard genome sequencing and annotation.</title>
        <authorList>
            <consortium name="The Broad Institute Genomics Platform"/>
            <consortium name="The Broad Institute Genome Sequencing Center for Infectious Disease"/>
            <person name="Wu L."/>
            <person name="Ma J."/>
        </authorList>
    </citation>
    <scope>NUCLEOTIDE SEQUENCE [LARGE SCALE GENOMIC DNA]</scope>
    <source>
        <strain evidence="2">KCTC 42082</strain>
    </source>
</reference>
<protein>
    <recommendedName>
        <fullName evidence="3">Peptidase C39 domain-containing protein</fullName>
    </recommendedName>
</protein>
<dbReference type="Proteomes" id="UP000604243">
    <property type="component" value="Unassembled WGS sequence"/>
</dbReference>
<evidence type="ECO:0000313" key="1">
    <source>
        <dbReference type="EMBL" id="GHC22224.1"/>
    </source>
</evidence>
<proteinExistence type="predicted"/>
<dbReference type="EMBL" id="BMZM01000002">
    <property type="protein sequence ID" value="GHC22224.1"/>
    <property type="molecule type" value="Genomic_DNA"/>
</dbReference>
<comment type="caution">
    <text evidence="1">The sequence shown here is derived from an EMBL/GenBank/DDBJ whole genome shotgun (WGS) entry which is preliminary data.</text>
</comment>
<sequence length="144" mass="16447">MVTDHVMTPVIQEEPTGCGIAACAALAGLDYETARTRAAALGIHASDRTLWSQTVHVRRLLASLGIETIEGEQPFTDWEDLPDRALLAIKWRRIDGVPFWHWVVFMRTERESVVLDSKAALRHHMRRDFGRIKPKWFIEVDSRA</sequence>
<accession>A0ABQ3FFG0</accession>